<protein>
    <submittedName>
        <fullName evidence="2">Uncharacterized protein</fullName>
    </submittedName>
</protein>
<accession>A0A5B0QAP0</accession>
<comment type="caution">
    <text evidence="2">The sequence shown here is derived from an EMBL/GenBank/DDBJ whole genome shotgun (WGS) entry which is preliminary data.</text>
</comment>
<keyword evidence="3" id="KW-1185">Reference proteome</keyword>
<dbReference type="AlphaFoldDB" id="A0A5B0QAP0"/>
<evidence type="ECO:0000256" key="1">
    <source>
        <dbReference type="SAM" id="MobiDB-lite"/>
    </source>
</evidence>
<dbReference type="Proteomes" id="UP000324748">
    <property type="component" value="Unassembled WGS sequence"/>
</dbReference>
<feature type="compositionally biased region" description="Polar residues" evidence="1">
    <location>
        <begin position="103"/>
        <end position="112"/>
    </location>
</feature>
<feature type="region of interest" description="Disordered" evidence="1">
    <location>
        <begin position="1"/>
        <end position="22"/>
    </location>
</feature>
<evidence type="ECO:0000313" key="2">
    <source>
        <dbReference type="EMBL" id="KAA1110172.1"/>
    </source>
</evidence>
<organism evidence="2 3">
    <name type="scientific">Puccinia graminis f. sp. tritici</name>
    <dbReference type="NCBI Taxonomy" id="56615"/>
    <lineage>
        <taxon>Eukaryota</taxon>
        <taxon>Fungi</taxon>
        <taxon>Dikarya</taxon>
        <taxon>Basidiomycota</taxon>
        <taxon>Pucciniomycotina</taxon>
        <taxon>Pucciniomycetes</taxon>
        <taxon>Pucciniales</taxon>
        <taxon>Pucciniaceae</taxon>
        <taxon>Puccinia</taxon>
    </lineage>
</organism>
<reference evidence="2 3" key="1">
    <citation type="submission" date="2019-05" db="EMBL/GenBank/DDBJ databases">
        <title>Emergence of the Ug99 lineage of the wheat stem rust pathogen through somatic hybridization.</title>
        <authorList>
            <person name="Li F."/>
            <person name="Upadhyaya N.M."/>
            <person name="Sperschneider J."/>
            <person name="Matny O."/>
            <person name="Nguyen-Phuc H."/>
            <person name="Mago R."/>
            <person name="Raley C."/>
            <person name="Miller M.E."/>
            <person name="Silverstein K.A.T."/>
            <person name="Henningsen E."/>
            <person name="Hirsch C.D."/>
            <person name="Visser B."/>
            <person name="Pretorius Z.A."/>
            <person name="Steffenson B.J."/>
            <person name="Schwessinger B."/>
            <person name="Dodds P.N."/>
            <person name="Figueroa M."/>
        </authorList>
    </citation>
    <scope>NUCLEOTIDE SEQUENCE [LARGE SCALE GENOMIC DNA]</scope>
    <source>
        <strain evidence="2">21-0</strain>
    </source>
</reference>
<proteinExistence type="predicted"/>
<dbReference type="EMBL" id="VSWC01000027">
    <property type="protein sequence ID" value="KAA1110172.1"/>
    <property type="molecule type" value="Genomic_DNA"/>
</dbReference>
<evidence type="ECO:0000313" key="3">
    <source>
        <dbReference type="Proteomes" id="UP000324748"/>
    </source>
</evidence>
<name>A0A5B0QAP0_PUCGR</name>
<gene>
    <name evidence="2" type="ORF">PGT21_013092</name>
</gene>
<feature type="region of interest" description="Disordered" evidence="1">
    <location>
        <begin position="94"/>
        <end position="118"/>
    </location>
</feature>
<sequence>MAAARDAVNQPGGGGNPQPERLINFGQILGADTDRAGNQGAAGSRLTACRQLILACPLSEPGSWQVEHGMELKEVRSALPSLALPCPVGQDVRNTTKQEEARQGNSPRSFLFSNKPVE</sequence>